<dbReference type="AlphaFoldDB" id="A0A8H4QTW7"/>
<sequence length="140" mass="15572">MDSHPSFPILSPFIEKYPRASPSLFQTYNDIVYAQKWDDVELIDLVKCSRAAIKGRKRDTTEDLYVVPCSLSETVSFAWLQDAFSQLFPNSKGSAEQVENSPATTMNKAAAPPFIYVAITSSDASIVYYKLSHGIVKPSI</sequence>
<dbReference type="OrthoDB" id="10002170at2759"/>
<dbReference type="InterPro" id="IPR036167">
    <property type="entry name" value="tRNA_intron_Endo_cat-like_sf"/>
</dbReference>
<dbReference type="GO" id="GO:0003676">
    <property type="term" value="F:nucleic acid binding"/>
    <property type="evidence" value="ECO:0007669"/>
    <property type="project" value="InterPro"/>
</dbReference>
<evidence type="ECO:0000256" key="2">
    <source>
        <dbReference type="ARBA" id="ARBA00022694"/>
    </source>
</evidence>
<dbReference type="InterPro" id="IPR018593">
    <property type="entry name" value="tRNA-endonuc_su_Sen15"/>
</dbReference>
<protein>
    <recommendedName>
        <fullName evidence="3">tRNA-splicing endonuclease subunit Sen15 domain-containing protein</fullName>
    </recommendedName>
</protein>
<dbReference type="Proteomes" id="UP000521872">
    <property type="component" value="Unassembled WGS sequence"/>
</dbReference>
<comment type="similarity">
    <text evidence="1">Belongs to the SEN15 family.</text>
</comment>
<organism evidence="4 5">
    <name type="scientific">Agrocybe pediades</name>
    <dbReference type="NCBI Taxonomy" id="84607"/>
    <lineage>
        <taxon>Eukaryota</taxon>
        <taxon>Fungi</taxon>
        <taxon>Dikarya</taxon>
        <taxon>Basidiomycota</taxon>
        <taxon>Agaricomycotina</taxon>
        <taxon>Agaricomycetes</taxon>
        <taxon>Agaricomycetidae</taxon>
        <taxon>Agaricales</taxon>
        <taxon>Agaricineae</taxon>
        <taxon>Strophariaceae</taxon>
        <taxon>Agrocybe</taxon>
    </lineage>
</organism>
<reference evidence="4 5" key="1">
    <citation type="submission" date="2019-12" db="EMBL/GenBank/DDBJ databases">
        <authorList>
            <person name="Floudas D."/>
            <person name="Bentzer J."/>
            <person name="Ahren D."/>
            <person name="Johansson T."/>
            <person name="Persson P."/>
            <person name="Tunlid A."/>
        </authorList>
    </citation>
    <scope>NUCLEOTIDE SEQUENCE [LARGE SCALE GENOMIC DNA]</scope>
    <source>
        <strain evidence="4 5">CBS 102.39</strain>
    </source>
</reference>
<proteinExistence type="inferred from homology"/>
<dbReference type="Pfam" id="PF09631">
    <property type="entry name" value="Sen15"/>
    <property type="match status" value="1"/>
</dbReference>
<dbReference type="SUPFAM" id="SSF53032">
    <property type="entry name" value="tRNA-intron endonuclease catalytic domain-like"/>
    <property type="match status" value="1"/>
</dbReference>
<dbReference type="Gene3D" id="3.40.1350.10">
    <property type="match status" value="1"/>
</dbReference>
<evidence type="ECO:0000313" key="4">
    <source>
        <dbReference type="EMBL" id="KAF4617360.1"/>
    </source>
</evidence>
<dbReference type="PANTHER" id="PTHR28582:SF1">
    <property type="entry name" value="TRNA-SPLICING ENDONUCLEASE SUBUNIT SEN15"/>
    <property type="match status" value="1"/>
</dbReference>
<keyword evidence="2" id="KW-0819">tRNA processing</keyword>
<dbReference type="GO" id="GO:0006388">
    <property type="term" value="P:tRNA splicing, via endonucleolytic cleavage and ligation"/>
    <property type="evidence" value="ECO:0007669"/>
    <property type="project" value="InterPro"/>
</dbReference>
<dbReference type="PANTHER" id="PTHR28582">
    <property type="entry name" value="TRNA-SPLICING ENDONUCLEASE SUBUNIT SEN15"/>
    <property type="match status" value="1"/>
</dbReference>
<gene>
    <name evidence="4" type="ORF">D9613_006151</name>
</gene>
<evidence type="ECO:0000259" key="3">
    <source>
        <dbReference type="Pfam" id="PF09631"/>
    </source>
</evidence>
<comment type="caution">
    <text evidence="4">The sequence shown here is derived from an EMBL/GenBank/DDBJ whole genome shotgun (WGS) entry which is preliminary data.</text>
</comment>
<accession>A0A8H4QTW7</accession>
<dbReference type="InterPro" id="IPR011856">
    <property type="entry name" value="tRNA_endonuc-like_dom_sf"/>
</dbReference>
<evidence type="ECO:0000256" key="1">
    <source>
        <dbReference type="ARBA" id="ARBA00006091"/>
    </source>
</evidence>
<keyword evidence="5" id="KW-1185">Reference proteome</keyword>
<dbReference type="EMBL" id="JAACJL010000030">
    <property type="protein sequence ID" value="KAF4617360.1"/>
    <property type="molecule type" value="Genomic_DNA"/>
</dbReference>
<name>A0A8H4QTW7_9AGAR</name>
<dbReference type="GO" id="GO:0005634">
    <property type="term" value="C:nucleus"/>
    <property type="evidence" value="ECO:0007669"/>
    <property type="project" value="UniProtKB-ARBA"/>
</dbReference>
<evidence type="ECO:0000313" key="5">
    <source>
        <dbReference type="Proteomes" id="UP000521872"/>
    </source>
</evidence>
<feature type="domain" description="tRNA-splicing endonuclease subunit Sen15" evidence="3">
    <location>
        <begin position="26"/>
        <end position="139"/>
    </location>
</feature>